<proteinExistence type="predicted"/>
<feature type="compositionally biased region" description="Basic and acidic residues" evidence="1">
    <location>
        <begin position="58"/>
        <end position="70"/>
    </location>
</feature>
<feature type="compositionally biased region" description="Polar residues" evidence="1">
    <location>
        <begin position="71"/>
        <end position="80"/>
    </location>
</feature>
<name>A0A9Q9AP75_9PEZI</name>
<protein>
    <recommendedName>
        <fullName evidence="4">Cryptic loci regulator 2 N-terminal domain-containing protein</fullName>
    </recommendedName>
</protein>
<accession>A0A9Q9AP75</accession>
<reference evidence="2" key="1">
    <citation type="submission" date="2022-06" db="EMBL/GenBank/DDBJ databases">
        <title>Complete genome sequences of two strains of the flax pathogen Septoria linicola.</title>
        <authorList>
            <person name="Lapalu N."/>
            <person name="Simon A."/>
            <person name="Demenou B."/>
            <person name="Paumier D."/>
            <person name="Guillot M.-P."/>
            <person name="Gout L."/>
            <person name="Valade R."/>
        </authorList>
    </citation>
    <scope>NUCLEOTIDE SEQUENCE</scope>
    <source>
        <strain evidence="2">SE15195</strain>
    </source>
</reference>
<dbReference type="Proteomes" id="UP001056384">
    <property type="component" value="Chromosome 4"/>
</dbReference>
<evidence type="ECO:0000256" key="1">
    <source>
        <dbReference type="SAM" id="MobiDB-lite"/>
    </source>
</evidence>
<evidence type="ECO:0008006" key="4">
    <source>
        <dbReference type="Google" id="ProtNLM"/>
    </source>
</evidence>
<evidence type="ECO:0000313" key="3">
    <source>
        <dbReference type="Proteomes" id="UP001056384"/>
    </source>
</evidence>
<feature type="region of interest" description="Disordered" evidence="1">
    <location>
        <begin position="1"/>
        <end position="100"/>
    </location>
</feature>
<dbReference type="AlphaFoldDB" id="A0A9Q9AP75"/>
<sequence>MQNNPEDPPTAGPSGNPRDENDIQQPATKSVHNPMVDSPTAVSDLFKQRPLRPTIPSLRDKGLDKVEVEKNASSSGSNLGPVSAPYDNDAAIAPPPPYLEPPATYTYSPFEWSRSDTPQEQASTSGLSVPPAWIDAYSFVHMPHSLVTDGDENHRPFGPYWRRDDDYWRIALGSLWQESTSAYFDRRVRYKVIALPEEYSGWRMTYGIVQPRLFGHPSRKVFGSPLAAFCHFKWQIDGGQAICGCGLCRI</sequence>
<feature type="compositionally biased region" description="Pro residues" evidence="1">
    <location>
        <begin position="1"/>
        <end position="11"/>
    </location>
</feature>
<dbReference type="EMBL" id="CP099421">
    <property type="protein sequence ID" value="USW52909.1"/>
    <property type="molecule type" value="Genomic_DNA"/>
</dbReference>
<gene>
    <name evidence="2" type="ORF">Slin15195_G062280</name>
</gene>
<keyword evidence="3" id="KW-1185">Reference proteome</keyword>
<organism evidence="2 3">
    <name type="scientific">Septoria linicola</name>
    <dbReference type="NCBI Taxonomy" id="215465"/>
    <lineage>
        <taxon>Eukaryota</taxon>
        <taxon>Fungi</taxon>
        <taxon>Dikarya</taxon>
        <taxon>Ascomycota</taxon>
        <taxon>Pezizomycotina</taxon>
        <taxon>Dothideomycetes</taxon>
        <taxon>Dothideomycetidae</taxon>
        <taxon>Mycosphaerellales</taxon>
        <taxon>Mycosphaerellaceae</taxon>
        <taxon>Septoria</taxon>
    </lineage>
</organism>
<evidence type="ECO:0000313" key="2">
    <source>
        <dbReference type="EMBL" id="USW52909.1"/>
    </source>
</evidence>